<organism evidence="1">
    <name type="scientific">Heterosigma akashiwo</name>
    <name type="common">Chromophytic alga</name>
    <name type="synonym">Heterosigma carterae</name>
    <dbReference type="NCBI Taxonomy" id="2829"/>
    <lineage>
        <taxon>Eukaryota</taxon>
        <taxon>Sar</taxon>
        <taxon>Stramenopiles</taxon>
        <taxon>Ochrophyta</taxon>
        <taxon>Raphidophyceae</taxon>
        <taxon>Chattonellales</taxon>
        <taxon>Chattonellaceae</taxon>
        <taxon>Heterosigma</taxon>
    </lineage>
</organism>
<proteinExistence type="predicted"/>
<reference evidence="1" key="1">
    <citation type="submission" date="2021-01" db="EMBL/GenBank/DDBJ databases">
        <authorList>
            <person name="Corre E."/>
            <person name="Pelletier E."/>
            <person name="Niang G."/>
            <person name="Scheremetjew M."/>
            <person name="Finn R."/>
            <person name="Kale V."/>
            <person name="Holt S."/>
            <person name="Cochrane G."/>
            <person name="Meng A."/>
            <person name="Brown T."/>
            <person name="Cohen L."/>
        </authorList>
    </citation>
    <scope>NUCLEOTIDE SEQUENCE</scope>
    <source>
        <strain evidence="1">CCMP3107</strain>
    </source>
</reference>
<accession>A0A7S4DI76</accession>
<gene>
    <name evidence="1" type="ORF">HAKA00212_LOCUS25251</name>
</gene>
<dbReference type="EMBL" id="HBIU01058000">
    <property type="protein sequence ID" value="CAE0650936.1"/>
    <property type="molecule type" value="Transcribed_RNA"/>
</dbReference>
<dbReference type="AlphaFoldDB" id="A0A7S4DI76"/>
<evidence type="ECO:0000313" key="1">
    <source>
        <dbReference type="EMBL" id="CAE0650936.1"/>
    </source>
</evidence>
<sequence length="215" mass="23124">MSTVLGAHGYDGLRHPSLMPLHYYALLLLQSGIVSNGLSQAVKGVTVGAISGESAFECNYPHIGGENDGYCGGKTCLESVCGDCCFHLACHSYQYCCDRCTAGQKALLGMNERCLGVPAWQLFAVTCDDRFPGWAYCQKECGDGEEAAAAYGYWQGGGAGGDAGAMEKMDIQEHVDDNEPAAEAEYYNELLKKESAKIYANIGDQDYKGFKSMLT</sequence>
<name>A0A7S4DI76_HETAK</name>
<protein>
    <submittedName>
        <fullName evidence="1">Uncharacterized protein</fullName>
    </submittedName>
</protein>